<feature type="domain" description="DNA/RNA non-specific endonuclease/pyrophosphatase/phosphodiesterase" evidence="8">
    <location>
        <begin position="52"/>
        <end position="246"/>
    </location>
</feature>
<comment type="caution">
    <text evidence="9">The sequence shown here is derived from an EMBL/GenBank/DDBJ whole genome shotgun (WGS) entry which is preliminary data.</text>
</comment>
<keyword evidence="10" id="KW-1185">Reference proteome</keyword>
<keyword evidence="3" id="KW-0255">Endonuclease</keyword>
<evidence type="ECO:0000256" key="1">
    <source>
        <dbReference type="ARBA" id="ARBA00010052"/>
    </source>
</evidence>
<feature type="chain" id="PRO_5012623931" evidence="6">
    <location>
        <begin position="21"/>
        <end position="304"/>
    </location>
</feature>
<dbReference type="SMART" id="SM00892">
    <property type="entry name" value="Endonuclease_NS"/>
    <property type="match status" value="1"/>
</dbReference>
<dbReference type="GO" id="GO:0000014">
    <property type="term" value="F:single-stranded DNA endodeoxyribonuclease activity"/>
    <property type="evidence" value="ECO:0007669"/>
    <property type="project" value="TreeGrafter"/>
</dbReference>
<keyword evidence="5" id="KW-0479">Metal-binding</keyword>
<dbReference type="InterPro" id="IPR044929">
    <property type="entry name" value="DNA/RNA_non-sp_Endonuclease_sf"/>
</dbReference>
<evidence type="ECO:0000256" key="6">
    <source>
        <dbReference type="SAM" id="SignalP"/>
    </source>
</evidence>
<organism evidence="9 10">
    <name type="scientific">Folsomia candida</name>
    <name type="common">Springtail</name>
    <dbReference type="NCBI Taxonomy" id="158441"/>
    <lineage>
        <taxon>Eukaryota</taxon>
        <taxon>Metazoa</taxon>
        <taxon>Ecdysozoa</taxon>
        <taxon>Arthropoda</taxon>
        <taxon>Hexapoda</taxon>
        <taxon>Collembola</taxon>
        <taxon>Entomobryomorpha</taxon>
        <taxon>Isotomoidea</taxon>
        <taxon>Isotomidae</taxon>
        <taxon>Proisotominae</taxon>
        <taxon>Folsomia</taxon>
    </lineage>
</organism>
<dbReference type="GO" id="GO:0046872">
    <property type="term" value="F:metal ion binding"/>
    <property type="evidence" value="ECO:0007669"/>
    <property type="project" value="UniProtKB-KW"/>
</dbReference>
<proteinExistence type="inferred from homology"/>
<name>A0A226D579_FOLCA</name>
<feature type="binding site" evidence="5">
    <location>
        <position position="152"/>
    </location>
    <ligand>
        <name>Mg(2+)</name>
        <dbReference type="ChEBI" id="CHEBI:18420"/>
        <note>catalytic</note>
    </ligand>
</feature>
<dbReference type="GO" id="GO:0006309">
    <property type="term" value="P:apoptotic DNA fragmentation"/>
    <property type="evidence" value="ECO:0007669"/>
    <property type="project" value="TreeGrafter"/>
</dbReference>
<sequence>MGKFLAAVAVICGMVMMGQSLVELPCSVENSKDGIYTFTVNSTSRIGTFNMFFVQHEITRLIPWAVTAVYNYLNNEHDVSRVDNFREYDCPGLNQTSCSTSYRMTPDHQSYSGKTSFDRGHLHPSHAFTYSRNANDKTFYCFNIAPQDPSTNQGPWNVLEGKVLSYFTNRAGYVITGVGDQEAIFSPTNTGYTVPNHYWKIVCYKDAQGATQVVGWIGNNTLSQANNPSEADERKRSTYLPRSQQDIMNTMNINKIHLFQEAWVGGETYLLEDRLEDRLPTADECWMKRDMSDAVRQEWASYIG</sequence>
<evidence type="ECO:0000313" key="10">
    <source>
        <dbReference type="Proteomes" id="UP000198287"/>
    </source>
</evidence>
<dbReference type="InterPro" id="IPR020821">
    <property type="entry name" value="ENPP1-3/EXOG-like_nuc-like"/>
</dbReference>
<dbReference type="PANTHER" id="PTHR13966:SF19">
    <property type="entry name" value="NUCLEASE EXOG, MITOCHONDRIAL"/>
    <property type="match status" value="1"/>
</dbReference>
<accession>A0A226D579</accession>
<dbReference type="AlphaFoldDB" id="A0A226D579"/>
<reference evidence="9 10" key="1">
    <citation type="submission" date="2015-12" db="EMBL/GenBank/DDBJ databases">
        <title>The genome of Folsomia candida.</title>
        <authorList>
            <person name="Faddeeva A."/>
            <person name="Derks M.F."/>
            <person name="Anvar Y."/>
            <person name="Smit S."/>
            <person name="Van Straalen N."/>
            <person name="Roelofs D."/>
        </authorList>
    </citation>
    <scope>NUCLEOTIDE SEQUENCE [LARGE SCALE GENOMIC DNA]</scope>
    <source>
        <strain evidence="9 10">VU population</strain>
        <tissue evidence="9">Whole body</tissue>
    </source>
</reference>
<dbReference type="InterPro" id="IPR040255">
    <property type="entry name" value="Non-specific_endonuclease"/>
</dbReference>
<evidence type="ECO:0000259" key="7">
    <source>
        <dbReference type="SMART" id="SM00477"/>
    </source>
</evidence>
<dbReference type="GO" id="GO:0005634">
    <property type="term" value="C:nucleus"/>
    <property type="evidence" value="ECO:0007669"/>
    <property type="project" value="TreeGrafter"/>
</dbReference>
<dbReference type="InterPro" id="IPR001604">
    <property type="entry name" value="Endo_G_ENPP1-like_dom"/>
</dbReference>
<evidence type="ECO:0000256" key="2">
    <source>
        <dbReference type="ARBA" id="ARBA00022722"/>
    </source>
</evidence>
<evidence type="ECO:0000313" key="9">
    <source>
        <dbReference type="EMBL" id="OXA40379.1"/>
    </source>
</evidence>
<dbReference type="OrthoDB" id="8273525at2759"/>
<dbReference type="PANTHER" id="PTHR13966">
    <property type="entry name" value="ENDONUCLEASE RELATED"/>
    <property type="match status" value="1"/>
</dbReference>
<evidence type="ECO:0000259" key="8">
    <source>
        <dbReference type="SMART" id="SM00892"/>
    </source>
</evidence>
<comment type="similarity">
    <text evidence="1">Belongs to the DNA/RNA non-specific endonuclease family.</text>
</comment>
<dbReference type="InterPro" id="IPR044925">
    <property type="entry name" value="His-Me_finger_sf"/>
</dbReference>
<dbReference type="EMBL" id="LNIX01000034">
    <property type="protein sequence ID" value="OXA40379.1"/>
    <property type="molecule type" value="Genomic_DNA"/>
</dbReference>
<evidence type="ECO:0000256" key="3">
    <source>
        <dbReference type="ARBA" id="ARBA00022759"/>
    </source>
</evidence>
<dbReference type="SMART" id="SM00477">
    <property type="entry name" value="NUC"/>
    <property type="match status" value="1"/>
</dbReference>
<feature type="signal peptide" evidence="6">
    <location>
        <begin position="1"/>
        <end position="20"/>
    </location>
</feature>
<feature type="domain" description="ENPP1-3/EXOG-like endonuclease/phosphodiesterase" evidence="7">
    <location>
        <begin position="74"/>
        <end position="237"/>
    </location>
</feature>
<protein>
    <submittedName>
        <fullName evidence="9">Nuclease</fullName>
    </submittedName>
</protein>
<gene>
    <name evidence="9" type="ORF">Fcan01_24978</name>
</gene>
<feature type="active site" description="Proton acceptor" evidence="4">
    <location>
        <position position="121"/>
    </location>
</feature>
<dbReference type="Proteomes" id="UP000198287">
    <property type="component" value="Unassembled WGS sequence"/>
</dbReference>
<keyword evidence="3" id="KW-0378">Hydrolase</keyword>
<keyword evidence="6" id="KW-0732">Signal</keyword>
<dbReference type="SUPFAM" id="SSF54060">
    <property type="entry name" value="His-Me finger endonucleases"/>
    <property type="match status" value="1"/>
</dbReference>
<dbReference type="Gene3D" id="3.40.570.10">
    <property type="entry name" value="Extracellular Endonuclease, subunit A"/>
    <property type="match status" value="1"/>
</dbReference>
<dbReference type="GO" id="GO:0003676">
    <property type="term" value="F:nucleic acid binding"/>
    <property type="evidence" value="ECO:0007669"/>
    <property type="project" value="InterPro"/>
</dbReference>
<dbReference type="GO" id="GO:0004521">
    <property type="term" value="F:RNA endonuclease activity"/>
    <property type="evidence" value="ECO:0007669"/>
    <property type="project" value="TreeGrafter"/>
</dbReference>
<evidence type="ECO:0000256" key="4">
    <source>
        <dbReference type="PIRSR" id="PIRSR640255-1"/>
    </source>
</evidence>
<keyword evidence="2" id="KW-0540">Nuclease</keyword>
<dbReference type="GO" id="GO:0005743">
    <property type="term" value="C:mitochondrial inner membrane"/>
    <property type="evidence" value="ECO:0007669"/>
    <property type="project" value="TreeGrafter"/>
</dbReference>
<dbReference type="Pfam" id="PF01223">
    <property type="entry name" value="Endonuclease_NS"/>
    <property type="match status" value="1"/>
</dbReference>
<evidence type="ECO:0000256" key="5">
    <source>
        <dbReference type="PIRSR" id="PIRSR640255-2"/>
    </source>
</evidence>